<dbReference type="Pfam" id="PF13411">
    <property type="entry name" value="MerR_1"/>
    <property type="match status" value="1"/>
</dbReference>
<organism evidence="2 3">
    <name type="scientific">Paenibacillus polymyxa</name>
    <name type="common">Bacillus polymyxa</name>
    <dbReference type="NCBI Taxonomy" id="1406"/>
    <lineage>
        <taxon>Bacteria</taxon>
        <taxon>Bacillati</taxon>
        <taxon>Bacillota</taxon>
        <taxon>Bacilli</taxon>
        <taxon>Bacillales</taxon>
        <taxon>Paenibacillaceae</taxon>
        <taxon>Paenibacillus</taxon>
    </lineage>
</organism>
<dbReference type="PANTHER" id="PTHR30204:SF85">
    <property type="entry name" value="MULTIDRUG-EFFLUX TRANSPORTER 2 REGULATOR"/>
    <property type="match status" value="1"/>
</dbReference>
<dbReference type="InterPro" id="IPR047057">
    <property type="entry name" value="MerR_fam"/>
</dbReference>
<sequence length="272" mass="32672">MNEKYFTPREFSDLCKVNKQTLLYYDQIGLFSPIYKNDKGYRFYSIRQLEWFNVIELLKDLGMSLKEIQQYMKHKSPASFLSLMHQQKENIVKKRKEIEMTERIIDAKIELMEEALRLDFHQISLEEHAEATLYLSKNIKNISEEDFVRVVSEFVDELYVSFLDTGYPIGGITKKEQVLKGEYTNYSYLYIKQPNPREDYPYLKTKKGYFLTGYHIGEEKSIHETYDRLFSEMDRLNLSLGDYVYEEYIYDAVVKYREKDYITKIMMEVILE</sequence>
<keyword evidence="1" id="KW-0238">DNA-binding</keyword>
<dbReference type="AlphaFoldDB" id="A0A378Y0L5"/>
<evidence type="ECO:0000313" key="2">
    <source>
        <dbReference type="EMBL" id="SUA70806.1"/>
    </source>
</evidence>
<dbReference type="SMART" id="SM00422">
    <property type="entry name" value="HTH_MERR"/>
    <property type="match status" value="1"/>
</dbReference>
<dbReference type="InterPro" id="IPR011256">
    <property type="entry name" value="Reg_factor_effector_dom_sf"/>
</dbReference>
<evidence type="ECO:0000313" key="3">
    <source>
        <dbReference type="Proteomes" id="UP000254400"/>
    </source>
</evidence>
<evidence type="ECO:0000256" key="1">
    <source>
        <dbReference type="ARBA" id="ARBA00023125"/>
    </source>
</evidence>
<dbReference type="EMBL" id="UGSC01000001">
    <property type="protein sequence ID" value="SUA70806.1"/>
    <property type="molecule type" value="Genomic_DNA"/>
</dbReference>
<dbReference type="SUPFAM" id="SSF46955">
    <property type="entry name" value="Putative DNA-binding domain"/>
    <property type="match status" value="1"/>
</dbReference>
<dbReference type="InterPro" id="IPR000551">
    <property type="entry name" value="MerR-type_HTH_dom"/>
</dbReference>
<dbReference type="SUPFAM" id="SSF55136">
    <property type="entry name" value="Probable bacterial effector-binding domain"/>
    <property type="match status" value="1"/>
</dbReference>
<dbReference type="Gene3D" id="1.10.1660.10">
    <property type="match status" value="1"/>
</dbReference>
<dbReference type="InterPro" id="IPR009061">
    <property type="entry name" value="DNA-bd_dom_put_sf"/>
</dbReference>
<accession>A0A378Y0L5</accession>
<dbReference type="GO" id="GO:0003677">
    <property type="term" value="F:DNA binding"/>
    <property type="evidence" value="ECO:0007669"/>
    <property type="project" value="UniProtKB-KW"/>
</dbReference>
<proteinExistence type="predicted"/>
<gene>
    <name evidence="2" type="primary">bltR</name>
    <name evidence="2" type="ORF">NCTC10343_03685</name>
</gene>
<dbReference type="Gene3D" id="3.20.80.10">
    <property type="entry name" value="Regulatory factor, effector binding domain"/>
    <property type="match status" value="1"/>
</dbReference>
<dbReference type="Proteomes" id="UP000254400">
    <property type="component" value="Unassembled WGS sequence"/>
</dbReference>
<dbReference type="GeneID" id="93347022"/>
<name>A0A378Y0L5_PAEPO</name>
<reference evidence="2 3" key="1">
    <citation type="submission" date="2018-06" db="EMBL/GenBank/DDBJ databases">
        <authorList>
            <consortium name="Pathogen Informatics"/>
            <person name="Doyle S."/>
        </authorList>
    </citation>
    <scope>NUCLEOTIDE SEQUENCE [LARGE SCALE GENOMIC DNA]</scope>
    <source>
        <strain evidence="2 3">NCTC10343</strain>
    </source>
</reference>
<protein>
    <submittedName>
        <fullName evidence="2">Multidrug-efflux transporter 2 regulator</fullName>
    </submittedName>
</protein>
<dbReference type="PROSITE" id="PS50937">
    <property type="entry name" value="HTH_MERR_2"/>
    <property type="match status" value="1"/>
</dbReference>
<dbReference type="PANTHER" id="PTHR30204">
    <property type="entry name" value="REDOX-CYCLING DRUG-SENSING TRANSCRIPTIONAL ACTIVATOR SOXR"/>
    <property type="match status" value="1"/>
</dbReference>
<dbReference type="GO" id="GO:0003700">
    <property type="term" value="F:DNA-binding transcription factor activity"/>
    <property type="evidence" value="ECO:0007669"/>
    <property type="project" value="InterPro"/>
</dbReference>
<dbReference type="RefSeq" id="WP_019687998.1">
    <property type="nucleotide sequence ID" value="NZ_CP025957.1"/>
</dbReference>